<dbReference type="Proteomes" id="UP000286976">
    <property type="component" value="Unassembled WGS sequence"/>
</dbReference>
<evidence type="ECO:0000313" key="3">
    <source>
        <dbReference type="Proteomes" id="UP000286976"/>
    </source>
</evidence>
<protein>
    <submittedName>
        <fullName evidence="2">Uncharacterized protein</fullName>
    </submittedName>
</protein>
<dbReference type="AlphaFoldDB" id="A0A432WYK5"/>
<sequence>MLVLKKILKHPLFILFVSFFLTSYSVGVREVVSWLRYAFTFELPIWAIVVIALITILVFFIRDKLRTVNSKVEYPSYTTYFEDSIYGLTWKWKWTTSYRHDLEYCVSINDLFAYCPSCQMKLDDLNGYYPDAEANYVCDNDSCNWTWPQNLKPTKRTSYTHRVLSDTEIKDKVIKQIERNARTGEWRTQ</sequence>
<accession>A0A432WYK5</accession>
<comment type="caution">
    <text evidence="2">The sequence shown here is derived from an EMBL/GenBank/DDBJ whole genome shotgun (WGS) entry which is preliminary data.</text>
</comment>
<keyword evidence="1" id="KW-0812">Transmembrane</keyword>
<keyword evidence="3" id="KW-1185">Reference proteome</keyword>
<name>A0A432WYK5_9GAMM</name>
<evidence type="ECO:0000256" key="1">
    <source>
        <dbReference type="SAM" id="Phobius"/>
    </source>
</evidence>
<organism evidence="2 3">
    <name type="scientific">Aliidiomarina taiwanensis</name>
    <dbReference type="NCBI Taxonomy" id="946228"/>
    <lineage>
        <taxon>Bacteria</taxon>
        <taxon>Pseudomonadati</taxon>
        <taxon>Pseudomonadota</taxon>
        <taxon>Gammaproteobacteria</taxon>
        <taxon>Alteromonadales</taxon>
        <taxon>Idiomarinaceae</taxon>
        <taxon>Aliidiomarina</taxon>
    </lineage>
</organism>
<feature type="transmembrane region" description="Helical" evidence="1">
    <location>
        <begin position="43"/>
        <end position="61"/>
    </location>
</feature>
<keyword evidence="1" id="KW-0472">Membrane</keyword>
<proteinExistence type="predicted"/>
<reference evidence="2 3" key="1">
    <citation type="journal article" date="2011" name="Front. Microbiol.">
        <title>Genomic signatures of strain selection and enhancement in Bacillus atrophaeus var. globigii, a historical biowarfare simulant.</title>
        <authorList>
            <person name="Gibbons H.S."/>
            <person name="Broomall S.M."/>
            <person name="McNew L.A."/>
            <person name="Daligault H."/>
            <person name="Chapman C."/>
            <person name="Bruce D."/>
            <person name="Karavis M."/>
            <person name="Krepps M."/>
            <person name="McGregor P.A."/>
            <person name="Hong C."/>
            <person name="Park K.H."/>
            <person name="Akmal A."/>
            <person name="Feldman A."/>
            <person name="Lin J.S."/>
            <person name="Chang W.E."/>
            <person name="Higgs B.W."/>
            <person name="Demirev P."/>
            <person name="Lindquist J."/>
            <person name="Liem A."/>
            <person name="Fochler E."/>
            <person name="Read T.D."/>
            <person name="Tapia R."/>
            <person name="Johnson S."/>
            <person name="Bishop-Lilly K.A."/>
            <person name="Detter C."/>
            <person name="Han C."/>
            <person name="Sozhamannan S."/>
            <person name="Rosenzweig C.N."/>
            <person name="Skowronski E.W."/>
        </authorList>
    </citation>
    <scope>NUCLEOTIDE SEQUENCE [LARGE SCALE GENOMIC DNA]</scope>
    <source>
        <strain evidence="2 3">AIT1</strain>
    </source>
</reference>
<dbReference type="EMBL" id="PIPQ01000008">
    <property type="protein sequence ID" value="RUO38878.1"/>
    <property type="molecule type" value="Genomic_DNA"/>
</dbReference>
<evidence type="ECO:0000313" key="2">
    <source>
        <dbReference type="EMBL" id="RUO38878.1"/>
    </source>
</evidence>
<keyword evidence="1" id="KW-1133">Transmembrane helix</keyword>
<gene>
    <name evidence="2" type="ORF">CWE15_10250</name>
</gene>